<dbReference type="Proteomes" id="UP000003639">
    <property type="component" value="Unassembled WGS sequence"/>
</dbReference>
<evidence type="ECO:0000256" key="1">
    <source>
        <dbReference type="ARBA" id="ARBA00023125"/>
    </source>
</evidence>
<evidence type="ECO:0000256" key="2">
    <source>
        <dbReference type="PROSITE-ProRule" id="PRU00335"/>
    </source>
</evidence>
<dbReference type="GO" id="GO:0003677">
    <property type="term" value="F:DNA binding"/>
    <property type="evidence" value="ECO:0007669"/>
    <property type="project" value="UniProtKB-UniRule"/>
</dbReference>
<dbReference type="STRING" id="411467.BACCAP_02816"/>
<evidence type="ECO:0000313" key="5">
    <source>
        <dbReference type="Proteomes" id="UP000003639"/>
    </source>
</evidence>
<dbReference type="PRINTS" id="PR00455">
    <property type="entry name" value="HTHTETR"/>
</dbReference>
<name>A6NX71_9FIRM</name>
<accession>A6NX71</accession>
<dbReference type="SUPFAM" id="SSF46689">
    <property type="entry name" value="Homeodomain-like"/>
    <property type="match status" value="1"/>
</dbReference>
<protein>
    <submittedName>
        <fullName evidence="4">Transcriptional regulator, TetR family</fullName>
    </submittedName>
</protein>
<dbReference type="InterPro" id="IPR001647">
    <property type="entry name" value="HTH_TetR"/>
</dbReference>
<dbReference type="SUPFAM" id="SSF48498">
    <property type="entry name" value="Tetracyclin repressor-like, C-terminal domain"/>
    <property type="match status" value="1"/>
</dbReference>
<dbReference type="eggNOG" id="COG1309">
    <property type="taxonomic scope" value="Bacteria"/>
</dbReference>
<proteinExistence type="predicted"/>
<evidence type="ECO:0000313" key="4">
    <source>
        <dbReference type="EMBL" id="EDM99419.1"/>
    </source>
</evidence>
<dbReference type="Gene3D" id="1.10.357.10">
    <property type="entry name" value="Tetracycline Repressor, domain 2"/>
    <property type="match status" value="1"/>
</dbReference>
<dbReference type="RefSeq" id="WP_006573345.1">
    <property type="nucleotide sequence ID" value="NZ_AAXG02000019.1"/>
</dbReference>
<reference evidence="4 5" key="2">
    <citation type="submission" date="2007-06" db="EMBL/GenBank/DDBJ databases">
        <title>Draft genome sequence of Pseudoflavonifractor capillosus ATCC 29799.</title>
        <authorList>
            <person name="Sudarsanam P."/>
            <person name="Ley R."/>
            <person name="Guruge J."/>
            <person name="Turnbaugh P.J."/>
            <person name="Mahowald M."/>
            <person name="Liep D."/>
            <person name="Gordon J."/>
        </authorList>
    </citation>
    <scope>NUCLEOTIDE SEQUENCE [LARGE SCALE GENOMIC DNA]</scope>
    <source>
        <strain evidence="4 5">ATCC 29799</strain>
    </source>
</reference>
<evidence type="ECO:0000259" key="3">
    <source>
        <dbReference type="PROSITE" id="PS50977"/>
    </source>
</evidence>
<feature type="domain" description="HTH tetR-type" evidence="3">
    <location>
        <begin position="8"/>
        <end position="68"/>
    </location>
</feature>
<dbReference type="InterPro" id="IPR050109">
    <property type="entry name" value="HTH-type_TetR-like_transc_reg"/>
</dbReference>
<dbReference type="Pfam" id="PF00440">
    <property type="entry name" value="TetR_N"/>
    <property type="match status" value="1"/>
</dbReference>
<feature type="DNA-binding region" description="H-T-H motif" evidence="2">
    <location>
        <begin position="31"/>
        <end position="50"/>
    </location>
</feature>
<gene>
    <name evidence="4" type="ORF">BACCAP_02816</name>
</gene>
<reference evidence="4 5" key="1">
    <citation type="submission" date="2007-04" db="EMBL/GenBank/DDBJ databases">
        <authorList>
            <person name="Fulton L."/>
            <person name="Clifton S."/>
            <person name="Fulton B."/>
            <person name="Xu J."/>
            <person name="Minx P."/>
            <person name="Pepin K.H."/>
            <person name="Johnson M."/>
            <person name="Thiruvilangam P."/>
            <person name="Bhonagiri V."/>
            <person name="Nash W.E."/>
            <person name="Mardis E.R."/>
            <person name="Wilson R.K."/>
        </authorList>
    </citation>
    <scope>NUCLEOTIDE SEQUENCE [LARGE SCALE GENOMIC DNA]</scope>
    <source>
        <strain evidence="4 5">ATCC 29799</strain>
    </source>
</reference>
<dbReference type="GO" id="GO:0006355">
    <property type="term" value="P:regulation of DNA-templated transcription"/>
    <property type="evidence" value="ECO:0007669"/>
    <property type="project" value="UniProtKB-ARBA"/>
</dbReference>
<dbReference type="InterPro" id="IPR009057">
    <property type="entry name" value="Homeodomain-like_sf"/>
</dbReference>
<dbReference type="PROSITE" id="PS50977">
    <property type="entry name" value="HTH_TETR_2"/>
    <property type="match status" value="1"/>
</dbReference>
<dbReference type="PANTHER" id="PTHR30328">
    <property type="entry name" value="TRANSCRIPTIONAL REPRESSOR"/>
    <property type="match status" value="1"/>
</dbReference>
<dbReference type="Gene3D" id="1.10.10.60">
    <property type="entry name" value="Homeodomain-like"/>
    <property type="match status" value="1"/>
</dbReference>
<dbReference type="OrthoDB" id="9780939at2"/>
<dbReference type="AlphaFoldDB" id="A6NX71"/>
<keyword evidence="1 2" id="KW-0238">DNA-binding</keyword>
<dbReference type="PANTHER" id="PTHR30328:SF54">
    <property type="entry name" value="HTH-TYPE TRANSCRIPTIONAL REPRESSOR SCO4008"/>
    <property type="match status" value="1"/>
</dbReference>
<keyword evidence="5" id="KW-1185">Reference proteome</keyword>
<dbReference type="InterPro" id="IPR036271">
    <property type="entry name" value="Tet_transcr_reg_TetR-rel_C_sf"/>
</dbReference>
<comment type="caution">
    <text evidence="4">The sequence shown here is derived from an EMBL/GenBank/DDBJ whole genome shotgun (WGS) entry which is preliminary data.</text>
</comment>
<dbReference type="EMBL" id="AAXG02000019">
    <property type="protein sequence ID" value="EDM99419.1"/>
    <property type="molecule type" value="Genomic_DNA"/>
</dbReference>
<sequence>MTQKERQERSRREIRRAAMEEFGSRGYEAATVDGICGRGGISKGMLYHYYTGKDALFLLCVGDMFRSMAEYVGQAMEEGGVDSGRSCIRRFFSLRERYFREHSLEKAIFENAMLHPPKHLREDIQRLRGPVQEINRRFLGMALEGLTLREGVDRQKAYRYLESLDGAFFPIVEGYQGQKEIGDAEALFALSEEVLDMLLFGIARE</sequence>
<organism evidence="4 5">
    <name type="scientific">Pseudoflavonifractor capillosus ATCC 29799</name>
    <dbReference type="NCBI Taxonomy" id="411467"/>
    <lineage>
        <taxon>Bacteria</taxon>
        <taxon>Bacillati</taxon>
        <taxon>Bacillota</taxon>
        <taxon>Clostridia</taxon>
        <taxon>Eubacteriales</taxon>
        <taxon>Oscillospiraceae</taxon>
        <taxon>Pseudoflavonifractor</taxon>
    </lineage>
</organism>